<evidence type="ECO:0000256" key="1">
    <source>
        <dbReference type="SAM" id="SignalP"/>
    </source>
</evidence>
<proteinExistence type="predicted"/>
<gene>
    <name evidence="2" type="ORF">TEGL_15180</name>
</gene>
<dbReference type="RefSeq" id="WP_018589565.1">
    <property type="nucleotide sequence ID" value="NZ_CP117523.1"/>
</dbReference>
<evidence type="ECO:0008006" key="4">
    <source>
        <dbReference type="Google" id="ProtNLM"/>
    </source>
</evidence>
<dbReference type="EMBL" id="CP117523">
    <property type="protein sequence ID" value="WWD83112.1"/>
    <property type="molecule type" value="Genomic_DNA"/>
</dbReference>
<feature type="chain" id="PRO_5046567405" description="Lipoprotein" evidence="1">
    <location>
        <begin position="23"/>
        <end position="188"/>
    </location>
</feature>
<reference evidence="2 3" key="1">
    <citation type="journal article" date="2023" name="PLoS ONE">
        <title>Genome-based metabolic and phylogenomic analysis of three Terrisporobacter species.</title>
        <authorList>
            <person name="Boer T."/>
            <person name="Bengelsdorf F.R."/>
            <person name="Bomeke M."/>
            <person name="Daniel R."/>
            <person name="Poehlein A."/>
        </authorList>
    </citation>
    <scope>NUCLEOTIDE SEQUENCE [LARGE SCALE GENOMIC DNA]</scope>
    <source>
        <strain evidence="2 3">DSM 1288</strain>
    </source>
</reference>
<accession>A0ABZ2ETL9</accession>
<evidence type="ECO:0000313" key="3">
    <source>
        <dbReference type="Proteomes" id="UP001348492"/>
    </source>
</evidence>
<organism evidence="2 3">
    <name type="scientific">Terrisporobacter glycolicus ATCC 14880 = DSM 1288</name>
    <dbReference type="NCBI Taxonomy" id="1121315"/>
    <lineage>
        <taxon>Bacteria</taxon>
        <taxon>Bacillati</taxon>
        <taxon>Bacillota</taxon>
        <taxon>Clostridia</taxon>
        <taxon>Peptostreptococcales</taxon>
        <taxon>Peptostreptococcaceae</taxon>
        <taxon>Terrisporobacter</taxon>
    </lineage>
</organism>
<feature type="signal peptide" evidence="1">
    <location>
        <begin position="1"/>
        <end position="22"/>
    </location>
</feature>
<protein>
    <recommendedName>
        <fullName evidence="4">Lipoprotein</fullName>
    </recommendedName>
</protein>
<name>A0ABZ2ETL9_9FIRM</name>
<evidence type="ECO:0000313" key="2">
    <source>
        <dbReference type="EMBL" id="WWD83112.1"/>
    </source>
</evidence>
<keyword evidence="1" id="KW-0732">Signal</keyword>
<keyword evidence="3" id="KW-1185">Reference proteome</keyword>
<sequence>MKKTIILISAILSIIFITGCTNNDTIGNTEEEILQYLNEGDFLDVIGNDNLTILDTVHIDNSKIVVFVSDTGQGYLVYEKNKKGNYIMTDNKLEGIDSDDLGVTNFAVRYNHNDGLDNKYLAYLVISNGSNVSTVEMSINNHIFNKKLKTGKPSMVLLKNVLSDDEPKKSIDFDCKYFDKNDKELEAE</sequence>
<dbReference type="PROSITE" id="PS51257">
    <property type="entry name" value="PROKAR_LIPOPROTEIN"/>
    <property type="match status" value="1"/>
</dbReference>
<dbReference type="Proteomes" id="UP001348492">
    <property type="component" value="Chromosome"/>
</dbReference>